<dbReference type="PANTHER" id="PTHR45436:SF8">
    <property type="entry name" value="HISTIDINE KINASE"/>
    <property type="match status" value="1"/>
</dbReference>
<dbReference type="InterPro" id="IPR050428">
    <property type="entry name" value="TCS_sensor_his_kinase"/>
</dbReference>
<dbReference type="InterPro" id="IPR005467">
    <property type="entry name" value="His_kinase_dom"/>
</dbReference>
<dbReference type="RefSeq" id="WP_065057508.1">
    <property type="nucleotide sequence ID" value="NZ_CADFGN010000004.1"/>
</dbReference>
<dbReference type="InterPro" id="IPR003660">
    <property type="entry name" value="HAMP_dom"/>
</dbReference>
<dbReference type="GO" id="GO:0005886">
    <property type="term" value="C:plasma membrane"/>
    <property type="evidence" value="ECO:0007669"/>
    <property type="project" value="TreeGrafter"/>
</dbReference>
<dbReference type="InterPro" id="IPR004358">
    <property type="entry name" value="Sig_transdc_His_kin-like_C"/>
</dbReference>
<protein>
    <recommendedName>
        <fullName evidence="3">histidine kinase</fullName>
        <ecNumber evidence="3">2.7.13.3</ecNumber>
    </recommendedName>
</protein>
<evidence type="ECO:0000256" key="2">
    <source>
        <dbReference type="ARBA" id="ARBA00004370"/>
    </source>
</evidence>
<reference evidence="14 15" key="1">
    <citation type="submission" date="2016-10" db="EMBL/GenBank/DDBJ databases">
        <authorList>
            <person name="Varghese N."/>
            <person name="Submissions S."/>
        </authorList>
    </citation>
    <scope>NUCLEOTIDE SEQUENCE [LARGE SCALE GENOMIC DNA]</scope>
    <source>
        <strain evidence="14 15">LMG 22274</strain>
    </source>
</reference>
<evidence type="ECO:0000256" key="6">
    <source>
        <dbReference type="ARBA" id="ARBA00022692"/>
    </source>
</evidence>
<dbReference type="SMART" id="SM00304">
    <property type="entry name" value="HAMP"/>
    <property type="match status" value="1"/>
</dbReference>
<keyword evidence="5" id="KW-0808">Transferase</keyword>
<feature type="domain" description="HAMP" evidence="13">
    <location>
        <begin position="180"/>
        <end position="232"/>
    </location>
</feature>
<proteinExistence type="predicted"/>
<evidence type="ECO:0000313" key="15">
    <source>
        <dbReference type="Proteomes" id="UP000183529"/>
    </source>
</evidence>
<feature type="transmembrane region" description="Helical" evidence="11">
    <location>
        <begin position="12"/>
        <end position="33"/>
    </location>
</feature>
<keyword evidence="7 14" id="KW-0418">Kinase</keyword>
<keyword evidence="4" id="KW-0597">Phosphoprotein</keyword>
<comment type="catalytic activity">
    <reaction evidence="1">
        <text>ATP + protein L-histidine = ADP + protein N-phospho-L-histidine.</text>
        <dbReference type="EC" id="2.7.13.3"/>
    </reaction>
</comment>
<dbReference type="EC" id="2.7.13.3" evidence="3"/>
<evidence type="ECO:0000256" key="4">
    <source>
        <dbReference type="ARBA" id="ARBA00022553"/>
    </source>
</evidence>
<dbReference type="EMBL" id="FNZM01000042">
    <property type="protein sequence ID" value="SEK15566.1"/>
    <property type="molecule type" value="Genomic_DNA"/>
</dbReference>
<keyword evidence="6 11" id="KW-0812">Transmembrane</keyword>
<dbReference type="PRINTS" id="PR00344">
    <property type="entry name" value="BCTRLSENSOR"/>
</dbReference>
<dbReference type="SUPFAM" id="SSF47384">
    <property type="entry name" value="Homodimeric domain of signal transducing histidine kinase"/>
    <property type="match status" value="1"/>
</dbReference>
<dbReference type="InterPro" id="IPR036097">
    <property type="entry name" value="HisK_dim/P_sf"/>
</dbReference>
<keyword evidence="8 11" id="KW-1133">Transmembrane helix</keyword>
<comment type="subcellular location">
    <subcellularLocation>
        <location evidence="2">Membrane</location>
    </subcellularLocation>
</comment>
<comment type="caution">
    <text evidence="14">The sequence shown here is derived from an EMBL/GenBank/DDBJ whole genome shotgun (WGS) entry which is preliminary data.</text>
</comment>
<name>A0A1A5XNG6_9BURK</name>
<dbReference type="Gene3D" id="6.10.340.10">
    <property type="match status" value="1"/>
</dbReference>
<dbReference type="Gene3D" id="3.30.565.10">
    <property type="entry name" value="Histidine kinase-like ATPase, C-terminal domain"/>
    <property type="match status" value="1"/>
</dbReference>
<dbReference type="PROSITE" id="PS50885">
    <property type="entry name" value="HAMP"/>
    <property type="match status" value="1"/>
</dbReference>
<dbReference type="Pfam" id="PF00672">
    <property type="entry name" value="HAMP"/>
    <property type="match status" value="1"/>
</dbReference>
<dbReference type="InterPro" id="IPR036890">
    <property type="entry name" value="HATPase_C_sf"/>
</dbReference>
<dbReference type="SUPFAM" id="SSF55874">
    <property type="entry name" value="ATPase domain of HSP90 chaperone/DNA topoisomerase II/histidine kinase"/>
    <property type="match status" value="1"/>
</dbReference>
<evidence type="ECO:0000313" key="14">
    <source>
        <dbReference type="EMBL" id="SEK15566.1"/>
    </source>
</evidence>
<evidence type="ECO:0000256" key="1">
    <source>
        <dbReference type="ARBA" id="ARBA00000085"/>
    </source>
</evidence>
<keyword evidence="10 11" id="KW-0472">Membrane</keyword>
<dbReference type="SMART" id="SM00387">
    <property type="entry name" value="HATPase_c"/>
    <property type="match status" value="1"/>
</dbReference>
<dbReference type="GO" id="GO:0000155">
    <property type="term" value="F:phosphorelay sensor kinase activity"/>
    <property type="evidence" value="ECO:0007669"/>
    <property type="project" value="InterPro"/>
</dbReference>
<gene>
    <name evidence="14" type="ORF">SAMN05216550_14213</name>
</gene>
<dbReference type="OrthoDB" id="8554694at2"/>
<evidence type="ECO:0000256" key="10">
    <source>
        <dbReference type="ARBA" id="ARBA00023136"/>
    </source>
</evidence>
<dbReference type="AlphaFoldDB" id="A0A1A5XNG6"/>
<keyword evidence="9" id="KW-0902">Two-component regulatory system</keyword>
<dbReference type="Pfam" id="PF02518">
    <property type="entry name" value="HATPase_c"/>
    <property type="match status" value="1"/>
</dbReference>
<dbReference type="GeneID" id="61307467"/>
<feature type="transmembrane region" description="Helical" evidence="11">
    <location>
        <begin position="156"/>
        <end position="181"/>
    </location>
</feature>
<evidence type="ECO:0000256" key="9">
    <source>
        <dbReference type="ARBA" id="ARBA00023012"/>
    </source>
</evidence>
<evidence type="ECO:0000256" key="7">
    <source>
        <dbReference type="ARBA" id="ARBA00022777"/>
    </source>
</evidence>
<sequence length="473" mass="51571">MKMSLWRSTTFRLLMIYALVFSASMSALVYLNYWQSASYTAREADYNINWQFAYFSALPPQQVEAQLAAHIRSQLQRPVNFYGLFSPDRRWLAGDIGVFPSRLASNGVGVWGPLTLTGPTSGRPQYLRTRATRLPDGNLLVVSRDVGEMARLRETMLGGLAGSAAMVMLGGLGVGVLVSAAQLRRVKAVRSVAQRIADGDLDARLPAGGRDEISWLSQIVNHMLDEVSRLMHEVKGACDGIAHDLRTPLVHVRTHLARVPLDTLDGEHATLIEKASHGVSDVLKRFSAMLRISEIEAMRRRAGFGDVALETLCRELADLYQPLAADKAVELSLQLTRVSAVRADYALMFEALANLLDNAIKFTPPGGRVELRLATGAQGPSVQVSDNGPGIPDAERLAVFQRFYRSERTRETPGSGLGLSLVQAVMRMHGFGLGLEDARPGLRVTLDCWAYAGVATLATGGATAARSRDQETI</sequence>
<dbReference type="Proteomes" id="UP000183529">
    <property type="component" value="Unassembled WGS sequence"/>
</dbReference>
<dbReference type="CDD" id="cd06225">
    <property type="entry name" value="HAMP"/>
    <property type="match status" value="1"/>
</dbReference>
<feature type="domain" description="Histidine kinase" evidence="12">
    <location>
        <begin position="240"/>
        <end position="432"/>
    </location>
</feature>
<dbReference type="PANTHER" id="PTHR45436">
    <property type="entry name" value="SENSOR HISTIDINE KINASE YKOH"/>
    <property type="match status" value="1"/>
</dbReference>
<accession>A0A1A5XNG6</accession>
<dbReference type="InterPro" id="IPR003594">
    <property type="entry name" value="HATPase_dom"/>
</dbReference>
<dbReference type="SUPFAM" id="SSF158472">
    <property type="entry name" value="HAMP domain-like"/>
    <property type="match status" value="1"/>
</dbReference>
<evidence type="ECO:0000256" key="11">
    <source>
        <dbReference type="SAM" id="Phobius"/>
    </source>
</evidence>
<dbReference type="PROSITE" id="PS50109">
    <property type="entry name" value="HIS_KIN"/>
    <property type="match status" value="1"/>
</dbReference>
<evidence type="ECO:0000259" key="12">
    <source>
        <dbReference type="PROSITE" id="PS50109"/>
    </source>
</evidence>
<evidence type="ECO:0000259" key="13">
    <source>
        <dbReference type="PROSITE" id="PS50885"/>
    </source>
</evidence>
<organism evidence="14 15">
    <name type="scientific">Paraburkholderia tropica</name>
    <dbReference type="NCBI Taxonomy" id="92647"/>
    <lineage>
        <taxon>Bacteria</taxon>
        <taxon>Pseudomonadati</taxon>
        <taxon>Pseudomonadota</taxon>
        <taxon>Betaproteobacteria</taxon>
        <taxon>Burkholderiales</taxon>
        <taxon>Burkholderiaceae</taxon>
        <taxon>Paraburkholderia</taxon>
    </lineage>
</organism>
<evidence type="ECO:0000256" key="3">
    <source>
        <dbReference type="ARBA" id="ARBA00012438"/>
    </source>
</evidence>
<evidence type="ECO:0000256" key="8">
    <source>
        <dbReference type="ARBA" id="ARBA00022989"/>
    </source>
</evidence>
<evidence type="ECO:0000256" key="5">
    <source>
        <dbReference type="ARBA" id="ARBA00022679"/>
    </source>
</evidence>